<gene>
    <name evidence="2" type="ORF">GO621_17920</name>
</gene>
<dbReference type="AlphaFoldDB" id="A0A7K1T1F8"/>
<evidence type="ECO:0000313" key="2">
    <source>
        <dbReference type="EMBL" id="MVN23405.1"/>
    </source>
</evidence>
<proteinExistence type="predicted"/>
<keyword evidence="3" id="KW-1185">Reference proteome</keyword>
<evidence type="ECO:0008006" key="4">
    <source>
        <dbReference type="Google" id="ProtNLM"/>
    </source>
</evidence>
<feature type="transmembrane region" description="Helical" evidence="1">
    <location>
        <begin position="127"/>
        <end position="144"/>
    </location>
</feature>
<organism evidence="2 3">
    <name type="scientific">Mucilaginibacter arboris</name>
    <dbReference type="NCBI Taxonomy" id="2682090"/>
    <lineage>
        <taxon>Bacteria</taxon>
        <taxon>Pseudomonadati</taxon>
        <taxon>Bacteroidota</taxon>
        <taxon>Sphingobacteriia</taxon>
        <taxon>Sphingobacteriales</taxon>
        <taxon>Sphingobacteriaceae</taxon>
        <taxon>Mucilaginibacter</taxon>
    </lineage>
</organism>
<dbReference type="Proteomes" id="UP000462014">
    <property type="component" value="Unassembled WGS sequence"/>
</dbReference>
<accession>A0A7K1T1F8</accession>
<evidence type="ECO:0000313" key="3">
    <source>
        <dbReference type="Proteomes" id="UP000462014"/>
    </source>
</evidence>
<comment type="caution">
    <text evidence="2">The sequence shown here is derived from an EMBL/GenBank/DDBJ whole genome shotgun (WGS) entry which is preliminary data.</text>
</comment>
<sequence>MKTGTALIGGLAGAVTLNLIHEAYRQIDKDAPHIHIIGEEALVKVLKEAKLPKPHTQKQLYLWTLTGDVISNALYYSLIGAGKRKNLLKRGLAFGLAAGLGAVFMPSKMSLADAPSARTTETKLLTVLWYTLGGLAAASVIKVLRKKKSYAIKSVFHAKPDLYKHTAQL</sequence>
<name>A0A7K1T1F8_9SPHI</name>
<feature type="transmembrane region" description="Helical" evidence="1">
    <location>
        <begin position="91"/>
        <end position="107"/>
    </location>
</feature>
<feature type="transmembrane region" description="Helical" evidence="1">
    <location>
        <begin position="60"/>
        <end position="79"/>
    </location>
</feature>
<keyword evidence="1" id="KW-1133">Transmembrane helix</keyword>
<dbReference type="EMBL" id="WPIK01000024">
    <property type="protein sequence ID" value="MVN23405.1"/>
    <property type="molecule type" value="Genomic_DNA"/>
</dbReference>
<protein>
    <recommendedName>
        <fullName evidence="4">DUF1440 domain-containing protein</fullName>
    </recommendedName>
</protein>
<dbReference type="RefSeq" id="WP_157569603.1">
    <property type="nucleotide sequence ID" value="NZ_WPIK01000024.1"/>
</dbReference>
<keyword evidence="1" id="KW-0812">Transmembrane</keyword>
<reference evidence="2 3" key="1">
    <citation type="submission" date="2019-12" db="EMBL/GenBank/DDBJ databases">
        <title>Mucilaginibacter sp. HMF7410 genome sequencing and assembly.</title>
        <authorList>
            <person name="Kang H."/>
            <person name="Cha I."/>
            <person name="Kim H."/>
            <person name="Joh K."/>
        </authorList>
    </citation>
    <scope>NUCLEOTIDE SEQUENCE [LARGE SCALE GENOMIC DNA]</scope>
    <source>
        <strain evidence="2 3">HMF7410</strain>
    </source>
</reference>
<keyword evidence="1" id="KW-0472">Membrane</keyword>
<evidence type="ECO:0000256" key="1">
    <source>
        <dbReference type="SAM" id="Phobius"/>
    </source>
</evidence>